<keyword evidence="2" id="KW-1185">Reference proteome</keyword>
<accession>A0ABN0XLS3</accession>
<gene>
    <name evidence="1" type="ORF">GCM10009092_34750</name>
</gene>
<evidence type="ECO:0008006" key="3">
    <source>
        <dbReference type="Google" id="ProtNLM"/>
    </source>
</evidence>
<dbReference type="PANTHER" id="PTHR48100:SF1">
    <property type="entry name" value="HISTIDINE PHOSPHATASE FAMILY PROTEIN-RELATED"/>
    <property type="match status" value="1"/>
</dbReference>
<comment type="caution">
    <text evidence="1">The sequence shown here is derived from an EMBL/GenBank/DDBJ whole genome shotgun (WGS) entry which is preliminary data.</text>
</comment>
<organism evidence="1 2">
    <name type="scientific">Bowmanella denitrificans</name>
    <dbReference type="NCBI Taxonomy" id="366582"/>
    <lineage>
        <taxon>Bacteria</taxon>
        <taxon>Pseudomonadati</taxon>
        <taxon>Pseudomonadota</taxon>
        <taxon>Gammaproteobacteria</taxon>
        <taxon>Alteromonadales</taxon>
        <taxon>Alteromonadaceae</taxon>
        <taxon>Bowmanella</taxon>
    </lineage>
</organism>
<dbReference type="SMART" id="SM00855">
    <property type="entry name" value="PGAM"/>
    <property type="match status" value="1"/>
</dbReference>
<proteinExistence type="predicted"/>
<reference evidence="1 2" key="1">
    <citation type="journal article" date="2019" name="Int. J. Syst. Evol. Microbiol.">
        <title>The Global Catalogue of Microorganisms (GCM) 10K type strain sequencing project: providing services to taxonomists for standard genome sequencing and annotation.</title>
        <authorList>
            <consortium name="The Broad Institute Genomics Platform"/>
            <consortium name="The Broad Institute Genome Sequencing Center for Infectious Disease"/>
            <person name="Wu L."/>
            <person name="Ma J."/>
        </authorList>
    </citation>
    <scope>NUCLEOTIDE SEQUENCE [LARGE SCALE GENOMIC DNA]</scope>
    <source>
        <strain evidence="1 2">JCM 13378</strain>
    </source>
</reference>
<dbReference type="Pfam" id="PF00300">
    <property type="entry name" value="His_Phos_1"/>
    <property type="match status" value="1"/>
</dbReference>
<dbReference type="RefSeq" id="WP_343846624.1">
    <property type="nucleotide sequence ID" value="NZ_BAAAEI010000021.1"/>
</dbReference>
<dbReference type="PANTHER" id="PTHR48100">
    <property type="entry name" value="BROAD-SPECIFICITY PHOSPHATASE YOR283W-RELATED"/>
    <property type="match status" value="1"/>
</dbReference>
<sequence>MRLVLLLLVGLLQVDVALANDFTVYLIRHGEKQLEQGKDPALTVDGLQRADNLAQMLSAVPLTAIYSTDYRRTQQTVAALAGQKGIEVQSYPPGQLATLAATLKQHRQNALVVGHSNTTPELLALLGGGDVQMDESNYGDLYQLVFADDKVFVTHLRVPLQP</sequence>
<dbReference type="EMBL" id="BAAAEI010000021">
    <property type="protein sequence ID" value="GAA0367473.1"/>
    <property type="molecule type" value="Genomic_DNA"/>
</dbReference>
<dbReference type="InterPro" id="IPR029033">
    <property type="entry name" value="His_PPase_superfam"/>
</dbReference>
<dbReference type="SUPFAM" id="SSF53254">
    <property type="entry name" value="Phosphoglycerate mutase-like"/>
    <property type="match status" value="1"/>
</dbReference>
<dbReference type="Gene3D" id="3.40.50.1240">
    <property type="entry name" value="Phosphoglycerate mutase-like"/>
    <property type="match status" value="1"/>
</dbReference>
<dbReference type="InterPro" id="IPR013078">
    <property type="entry name" value="His_Pase_superF_clade-1"/>
</dbReference>
<name>A0ABN0XLS3_9ALTE</name>
<dbReference type="CDD" id="cd07067">
    <property type="entry name" value="HP_PGM_like"/>
    <property type="match status" value="1"/>
</dbReference>
<evidence type="ECO:0000313" key="1">
    <source>
        <dbReference type="EMBL" id="GAA0367473.1"/>
    </source>
</evidence>
<protein>
    <recommendedName>
        <fullName evidence="3">Histidine phosphatase family protein</fullName>
    </recommendedName>
</protein>
<dbReference type="Proteomes" id="UP001501757">
    <property type="component" value="Unassembled WGS sequence"/>
</dbReference>
<evidence type="ECO:0000313" key="2">
    <source>
        <dbReference type="Proteomes" id="UP001501757"/>
    </source>
</evidence>
<dbReference type="InterPro" id="IPR050275">
    <property type="entry name" value="PGM_Phosphatase"/>
</dbReference>